<keyword evidence="13" id="KW-1185">Reference proteome</keyword>
<reference evidence="12 13" key="1">
    <citation type="submission" date="2018-06" db="EMBL/GenBank/DDBJ databases">
        <title>Genomic Encyclopedia of Archaeal and Bacterial Type Strains, Phase II (KMG-II): from individual species to whole genera.</title>
        <authorList>
            <person name="Goeker M."/>
        </authorList>
    </citation>
    <scope>NUCLEOTIDE SEQUENCE [LARGE SCALE GENOMIC DNA]</scope>
    <source>
        <strain evidence="12 13">ATCC BAA-1881</strain>
    </source>
</reference>
<evidence type="ECO:0000313" key="13">
    <source>
        <dbReference type="Proteomes" id="UP000248806"/>
    </source>
</evidence>
<dbReference type="GO" id="GO:0005524">
    <property type="term" value="F:ATP binding"/>
    <property type="evidence" value="ECO:0007669"/>
    <property type="project" value="UniProtKB-UniRule"/>
</dbReference>
<evidence type="ECO:0000256" key="10">
    <source>
        <dbReference type="SAM" id="Phobius"/>
    </source>
</evidence>
<evidence type="ECO:0000256" key="1">
    <source>
        <dbReference type="ARBA" id="ARBA00012513"/>
    </source>
</evidence>
<dbReference type="Pfam" id="PF00069">
    <property type="entry name" value="Pkinase"/>
    <property type="match status" value="1"/>
</dbReference>
<accession>A0A326UUV3</accession>
<dbReference type="EMBL" id="QKUF01000001">
    <property type="protein sequence ID" value="PZW36363.1"/>
    <property type="molecule type" value="Genomic_DNA"/>
</dbReference>
<dbReference type="AlphaFoldDB" id="A0A326UUV3"/>
<dbReference type="Gene3D" id="2.130.10.10">
    <property type="entry name" value="YVTN repeat-like/Quinoprotein amine dehydrogenase"/>
    <property type="match status" value="3"/>
</dbReference>
<dbReference type="PANTHER" id="PTHR43289:SF6">
    <property type="entry name" value="SERINE_THREONINE-PROTEIN KINASE NEKL-3"/>
    <property type="match status" value="1"/>
</dbReference>
<dbReference type="InterPro" id="IPR008271">
    <property type="entry name" value="Ser/Thr_kinase_AS"/>
</dbReference>
<dbReference type="EC" id="2.7.11.1" evidence="1"/>
<keyword evidence="10" id="KW-0812">Transmembrane</keyword>
<keyword evidence="3" id="KW-0808">Transferase</keyword>
<keyword evidence="4" id="KW-0677">Repeat</keyword>
<dbReference type="PROSITE" id="PS50011">
    <property type="entry name" value="PROTEIN_KINASE_DOM"/>
    <property type="match status" value="1"/>
</dbReference>
<dbReference type="InterPro" id="IPR020472">
    <property type="entry name" value="WD40_PAC1"/>
</dbReference>
<dbReference type="SMART" id="SM00220">
    <property type="entry name" value="S_TKc"/>
    <property type="match status" value="1"/>
</dbReference>
<comment type="caution">
    <text evidence="12">The sequence shown here is derived from an EMBL/GenBank/DDBJ whole genome shotgun (WGS) entry which is preliminary data.</text>
</comment>
<dbReference type="PROSITE" id="PS00107">
    <property type="entry name" value="PROTEIN_KINASE_ATP"/>
    <property type="match status" value="1"/>
</dbReference>
<dbReference type="Pfam" id="PF00400">
    <property type="entry name" value="WD40"/>
    <property type="match status" value="4"/>
</dbReference>
<keyword evidence="2 8" id="KW-0853">WD repeat</keyword>
<dbReference type="PROSITE" id="PS00678">
    <property type="entry name" value="WD_REPEATS_1"/>
    <property type="match status" value="2"/>
</dbReference>
<feature type="repeat" description="WD" evidence="8">
    <location>
        <begin position="430"/>
        <end position="459"/>
    </location>
</feature>
<dbReference type="SUPFAM" id="SSF56112">
    <property type="entry name" value="Protein kinase-like (PK-like)"/>
    <property type="match status" value="1"/>
</dbReference>
<dbReference type="CDD" id="cd14014">
    <property type="entry name" value="STKc_PknB_like"/>
    <property type="match status" value="1"/>
</dbReference>
<dbReference type="RefSeq" id="WP_170142303.1">
    <property type="nucleotide sequence ID" value="NZ_BIFX01000001.1"/>
</dbReference>
<evidence type="ECO:0000256" key="5">
    <source>
        <dbReference type="ARBA" id="ARBA00022741"/>
    </source>
</evidence>
<feature type="domain" description="Protein kinase" evidence="11">
    <location>
        <begin position="13"/>
        <end position="276"/>
    </location>
</feature>
<evidence type="ECO:0000256" key="6">
    <source>
        <dbReference type="ARBA" id="ARBA00022777"/>
    </source>
</evidence>
<keyword evidence="10" id="KW-1133">Transmembrane helix</keyword>
<dbReference type="PRINTS" id="PR00320">
    <property type="entry name" value="GPROTEINBRPT"/>
</dbReference>
<evidence type="ECO:0000256" key="8">
    <source>
        <dbReference type="PROSITE-ProRule" id="PRU00221"/>
    </source>
</evidence>
<dbReference type="Gene3D" id="1.10.510.10">
    <property type="entry name" value="Transferase(Phosphotransferase) domain 1"/>
    <property type="match status" value="1"/>
</dbReference>
<feature type="repeat" description="WD" evidence="8">
    <location>
        <begin position="370"/>
        <end position="409"/>
    </location>
</feature>
<evidence type="ECO:0000256" key="4">
    <source>
        <dbReference type="ARBA" id="ARBA00022737"/>
    </source>
</evidence>
<evidence type="ECO:0000259" key="11">
    <source>
        <dbReference type="PROSITE" id="PS50011"/>
    </source>
</evidence>
<evidence type="ECO:0000256" key="9">
    <source>
        <dbReference type="PROSITE-ProRule" id="PRU10141"/>
    </source>
</evidence>
<dbReference type="SUPFAM" id="SSF50978">
    <property type="entry name" value="WD40 repeat-like"/>
    <property type="match status" value="1"/>
</dbReference>
<dbReference type="InterPro" id="IPR000719">
    <property type="entry name" value="Prot_kinase_dom"/>
</dbReference>
<dbReference type="InterPro" id="IPR036322">
    <property type="entry name" value="WD40_repeat_dom_sf"/>
</dbReference>
<feature type="transmembrane region" description="Helical" evidence="10">
    <location>
        <begin position="332"/>
        <end position="354"/>
    </location>
</feature>
<dbReference type="InterPro" id="IPR017441">
    <property type="entry name" value="Protein_kinase_ATP_BS"/>
</dbReference>
<dbReference type="InterPro" id="IPR001680">
    <property type="entry name" value="WD40_rpt"/>
</dbReference>
<keyword evidence="6 12" id="KW-0418">Kinase</keyword>
<sequence>MTVPAAGQQFGNYRVIRLLGMGGSAEVYLAEHIYLNTQAAIKVLRTRLGQAEEDNFLREARTIARLLHPNIIRVLDFGMQDSLPFLVMDYAPNGSLRDRHPHGTQVPLATINSYVQQVASALQYAHDQKLVHRDIKPENMLIGRHDEVLLGDFGISLIAQTSQVQKTQEVAGTIPYMAPEQIQGKPRPASDQYALAVVVYEWLTGTRPFRGSFTELYGQHLFTPPPPLREKRPDISPDIESVVMTALAKDPHQRFASIRAFATALSQAIQQTHQTTTEGVSSSEHSSNQIYVTVTQPQTEQHIAAAQTVQQTPPIIQSPTPSKRGPRLSRRAALIGIASGAGLLAIGGGTLFVLTRPTPLPPRGTIMQTYLRHAQDVLALSWHDNTIASAAADDTVQVWDATTGEAKSVYRPSPEKHTTYSSVKVRYALWSPDGQYLAIGGSDNVVHIWDGHSEKATYQFTKHKASSFGAGIGALAWSPDSLSIASGADDSVIYIWDAKTGAIKTTYKGHIPTYGNSSIKAIAWSPDGKLIASSSSLNSEVRIWEPGGKDVFEYDGQSGSKNAILWLPDGEKLMSATSYEVKLWDRLAGAEIRTFADEKQPSIHQAVLSPDGRYLATAHDKGLVRVWEVATGKKIYDYTFHDKEKDVIAIAWANDSRRLASGGNDAKVIVWVAV</sequence>
<dbReference type="Pfam" id="PF12894">
    <property type="entry name" value="ANAPC4_WD40"/>
    <property type="match status" value="1"/>
</dbReference>
<evidence type="ECO:0000256" key="2">
    <source>
        <dbReference type="ARBA" id="ARBA00022574"/>
    </source>
</evidence>
<keyword evidence="12" id="KW-0723">Serine/threonine-protein kinase</keyword>
<feature type="binding site" evidence="9">
    <location>
        <position position="42"/>
    </location>
    <ligand>
        <name>ATP</name>
        <dbReference type="ChEBI" id="CHEBI:30616"/>
    </ligand>
</feature>
<feature type="repeat" description="WD" evidence="8">
    <location>
        <begin position="640"/>
        <end position="674"/>
    </location>
</feature>
<feature type="repeat" description="WD" evidence="8">
    <location>
        <begin position="465"/>
        <end position="506"/>
    </location>
</feature>
<dbReference type="SMART" id="SM00320">
    <property type="entry name" value="WD40"/>
    <property type="match status" value="7"/>
</dbReference>
<keyword evidence="7 9" id="KW-0067">ATP-binding</keyword>
<dbReference type="PROSITE" id="PS50082">
    <property type="entry name" value="WD_REPEATS_2"/>
    <property type="match status" value="5"/>
</dbReference>
<evidence type="ECO:0000256" key="3">
    <source>
        <dbReference type="ARBA" id="ARBA00022679"/>
    </source>
</evidence>
<dbReference type="Proteomes" id="UP000248806">
    <property type="component" value="Unassembled WGS sequence"/>
</dbReference>
<keyword evidence="5 9" id="KW-0547">Nucleotide-binding</keyword>
<dbReference type="PROSITE" id="PS00108">
    <property type="entry name" value="PROTEIN_KINASE_ST"/>
    <property type="match status" value="1"/>
</dbReference>
<dbReference type="PANTHER" id="PTHR43289">
    <property type="entry name" value="MITOGEN-ACTIVATED PROTEIN KINASE KINASE KINASE 20-RELATED"/>
    <property type="match status" value="1"/>
</dbReference>
<protein>
    <recommendedName>
        <fullName evidence="1">non-specific serine/threonine protein kinase</fullName>
        <ecNumber evidence="1">2.7.11.1</ecNumber>
    </recommendedName>
</protein>
<dbReference type="InterPro" id="IPR015943">
    <property type="entry name" value="WD40/YVTN_repeat-like_dom_sf"/>
</dbReference>
<keyword evidence="10" id="KW-0472">Membrane</keyword>
<dbReference type="CDD" id="cd00200">
    <property type="entry name" value="WD40"/>
    <property type="match status" value="1"/>
</dbReference>
<dbReference type="InterPro" id="IPR019775">
    <property type="entry name" value="WD40_repeat_CS"/>
</dbReference>
<organism evidence="12 13">
    <name type="scientific">Thermosporothrix hazakensis</name>
    <dbReference type="NCBI Taxonomy" id="644383"/>
    <lineage>
        <taxon>Bacteria</taxon>
        <taxon>Bacillati</taxon>
        <taxon>Chloroflexota</taxon>
        <taxon>Ktedonobacteria</taxon>
        <taxon>Ktedonobacterales</taxon>
        <taxon>Thermosporotrichaceae</taxon>
        <taxon>Thermosporothrix</taxon>
    </lineage>
</organism>
<gene>
    <name evidence="12" type="ORF">EI42_00537</name>
</gene>
<feature type="repeat" description="WD" evidence="8">
    <location>
        <begin position="596"/>
        <end position="637"/>
    </location>
</feature>
<evidence type="ECO:0000256" key="7">
    <source>
        <dbReference type="ARBA" id="ARBA00022840"/>
    </source>
</evidence>
<dbReference type="PROSITE" id="PS50294">
    <property type="entry name" value="WD_REPEATS_REGION"/>
    <property type="match status" value="4"/>
</dbReference>
<evidence type="ECO:0000313" key="12">
    <source>
        <dbReference type="EMBL" id="PZW36363.1"/>
    </source>
</evidence>
<dbReference type="InterPro" id="IPR024977">
    <property type="entry name" value="Apc4-like_WD40_dom"/>
</dbReference>
<dbReference type="Gene3D" id="3.30.200.20">
    <property type="entry name" value="Phosphorylase Kinase, domain 1"/>
    <property type="match status" value="1"/>
</dbReference>
<dbReference type="InterPro" id="IPR011009">
    <property type="entry name" value="Kinase-like_dom_sf"/>
</dbReference>
<proteinExistence type="predicted"/>
<name>A0A326UUV3_THEHA</name>
<dbReference type="GO" id="GO:0004674">
    <property type="term" value="F:protein serine/threonine kinase activity"/>
    <property type="evidence" value="ECO:0007669"/>
    <property type="project" value="UniProtKB-KW"/>
</dbReference>